<protein>
    <recommendedName>
        <fullName evidence="5 9">Uracil-DNA glycosylase</fullName>
        <shortName evidence="9">UDG</shortName>
        <ecNumber evidence="4 9">3.2.2.27</ecNumber>
    </recommendedName>
</protein>
<dbReference type="SMART" id="SM00986">
    <property type="entry name" value="UDG"/>
    <property type="match status" value="1"/>
</dbReference>
<evidence type="ECO:0000259" key="12">
    <source>
        <dbReference type="SMART" id="SM00986"/>
    </source>
</evidence>
<dbReference type="InterPro" id="IPR005122">
    <property type="entry name" value="Uracil-DNA_glycosylase-like"/>
</dbReference>
<dbReference type="EMBL" id="JACHGJ010000003">
    <property type="protein sequence ID" value="MBB6480352.1"/>
    <property type="molecule type" value="Genomic_DNA"/>
</dbReference>
<name>A0A841RD89_9SPIO</name>
<dbReference type="PANTHER" id="PTHR11264">
    <property type="entry name" value="URACIL-DNA GLYCOSYLASE"/>
    <property type="match status" value="1"/>
</dbReference>
<feature type="domain" description="Uracil-DNA glycosylase-like" evidence="12">
    <location>
        <begin position="53"/>
        <end position="213"/>
    </location>
</feature>
<sequence length="231" mass="26442">MKRDIKLHESWQAVMADEFEKPYMTDLRRFLLEEKKQGKTIFPPGQQIFSAMDRTPFDKVKVVILGQDPYHGPGQAHGLCFSVQPGVAPPPSLVNIYKEMESDLGLKPPAHGCLNSWADQGILLLNAVLTVEARKAGSHQGRGWEQLTDRVIRELEERRKNLVFILWGSYARKKGSFIRKDRHFVIESPHPSPLSSYRGFFGSRPFSRTNEYLEKTGQKPVQWQLPEQADL</sequence>
<reference evidence="13 14" key="1">
    <citation type="submission" date="2020-08" db="EMBL/GenBank/DDBJ databases">
        <title>Genomic Encyclopedia of Type Strains, Phase IV (KMG-IV): sequencing the most valuable type-strain genomes for metagenomic binning, comparative biology and taxonomic classification.</title>
        <authorList>
            <person name="Goeker M."/>
        </authorList>
    </citation>
    <scope>NUCLEOTIDE SEQUENCE [LARGE SCALE GENOMIC DNA]</scope>
    <source>
        <strain evidence="13 14">DSM 2461</strain>
    </source>
</reference>
<comment type="subcellular location">
    <subcellularLocation>
        <location evidence="9">Cytoplasm</location>
    </subcellularLocation>
</comment>
<dbReference type="Proteomes" id="UP000587760">
    <property type="component" value="Unassembled WGS sequence"/>
</dbReference>
<dbReference type="NCBIfam" id="NF003588">
    <property type="entry name" value="PRK05254.1-1"/>
    <property type="match status" value="1"/>
</dbReference>
<evidence type="ECO:0000256" key="7">
    <source>
        <dbReference type="ARBA" id="ARBA00022801"/>
    </source>
</evidence>
<proteinExistence type="inferred from homology"/>
<dbReference type="GO" id="GO:0004844">
    <property type="term" value="F:uracil DNA N-glycosylase activity"/>
    <property type="evidence" value="ECO:0007669"/>
    <property type="project" value="UniProtKB-UniRule"/>
</dbReference>
<dbReference type="SMART" id="SM00987">
    <property type="entry name" value="UreE_C"/>
    <property type="match status" value="1"/>
</dbReference>
<keyword evidence="8 9" id="KW-0234">DNA repair</keyword>
<dbReference type="HAMAP" id="MF_00148">
    <property type="entry name" value="UDG"/>
    <property type="match status" value="1"/>
</dbReference>
<keyword evidence="7 9" id="KW-0378">Hydrolase</keyword>
<keyword evidence="14" id="KW-1185">Reference proteome</keyword>
<evidence type="ECO:0000313" key="13">
    <source>
        <dbReference type="EMBL" id="MBB6480352.1"/>
    </source>
</evidence>
<evidence type="ECO:0000256" key="11">
    <source>
        <dbReference type="RuleBase" id="RU003780"/>
    </source>
</evidence>
<dbReference type="NCBIfam" id="NF003592">
    <property type="entry name" value="PRK05254.1-5"/>
    <property type="match status" value="1"/>
</dbReference>
<comment type="similarity">
    <text evidence="3 9 11">Belongs to the uracil-DNA glycosylase (UDG) superfamily. UNG family.</text>
</comment>
<dbReference type="PROSITE" id="PS00130">
    <property type="entry name" value="U_DNA_GLYCOSYLASE"/>
    <property type="match status" value="1"/>
</dbReference>
<dbReference type="SUPFAM" id="SSF52141">
    <property type="entry name" value="Uracil-DNA glycosylase-like"/>
    <property type="match status" value="1"/>
</dbReference>
<dbReference type="GO" id="GO:0005737">
    <property type="term" value="C:cytoplasm"/>
    <property type="evidence" value="ECO:0007669"/>
    <property type="project" value="UniProtKB-SubCell"/>
</dbReference>
<dbReference type="FunFam" id="3.40.470.10:FF:000001">
    <property type="entry name" value="Uracil-DNA glycosylase"/>
    <property type="match status" value="1"/>
</dbReference>
<evidence type="ECO:0000313" key="14">
    <source>
        <dbReference type="Proteomes" id="UP000587760"/>
    </source>
</evidence>
<evidence type="ECO:0000256" key="2">
    <source>
        <dbReference type="ARBA" id="ARBA00002631"/>
    </source>
</evidence>
<evidence type="ECO:0000256" key="3">
    <source>
        <dbReference type="ARBA" id="ARBA00008184"/>
    </source>
</evidence>
<keyword evidence="9" id="KW-0963">Cytoplasm</keyword>
<dbReference type="Pfam" id="PF03167">
    <property type="entry name" value="UDG"/>
    <property type="match status" value="1"/>
</dbReference>
<dbReference type="NCBIfam" id="NF003589">
    <property type="entry name" value="PRK05254.1-2"/>
    <property type="match status" value="1"/>
</dbReference>
<dbReference type="GO" id="GO:0097510">
    <property type="term" value="P:base-excision repair, AP site formation via deaminated base removal"/>
    <property type="evidence" value="ECO:0007669"/>
    <property type="project" value="TreeGrafter"/>
</dbReference>
<dbReference type="AlphaFoldDB" id="A0A841RD89"/>
<evidence type="ECO:0000256" key="1">
    <source>
        <dbReference type="ARBA" id="ARBA00001400"/>
    </source>
</evidence>
<organism evidence="13 14">
    <name type="scientific">Spirochaeta isovalerica</name>
    <dbReference type="NCBI Taxonomy" id="150"/>
    <lineage>
        <taxon>Bacteria</taxon>
        <taxon>Pseudomonadati</taxon>
        <taxon>Spirochaetota</taxon>
        <taxon>Spirochaetia</taxon>
        <taxon>Spirochaetales</taxon>
        <taxon>Spirochaetaceae</taxon>
        <taxon>Spirochaeta</taxon>
    </lineage>
</organism>
<dbReference type="CDD" id="cd10027">
    <property type="entry name" value="UDG-F1-like"/>
    <property type="match status" value="1"/>
</dbReference>
<feature type="active site" description="Proton acceptor" evidence="9 10">
    <location>
        <position position="68"/>
    </location>
</feature>
<dbReference type="NCBIfam" id="NF003591">
    <property type="entry name" value="PRK05254.1-4"/>
    <property type="match status" value="1"/>
</dbReference>
<dbReference type="InterPro" id="IPR002043">
    <property type="entry name" value="UDG_fam1"/>
</dbReference>
<dbReference type="PANTHER" id="PTHR11264:SF0">
    <property type="entry name" value="URACIL-DNA GLYCOSYLASE"/>
    <property type="match status" value="1"/>
</dbReference>
<evidence type="ECO:0000256" key="6">
    <source>
        <dbReference type="ARBA" id="ARBA00022763"/>
    </source>
</evidence>
<dbReference type="RefSeq" id="WP_184746510.1">
    <property type="nucleotide sequence ID" value="NZ_JACHGJ010000003.1"/>
</dbReference>
<keyword evidence="6 9" id="KW-0227">DNA damage</keyword>
<comment type="caution">
    <text evidence="13">The sequence shown here is derived from an EMBL/GenBank/DDBJ whole genome shotgun (WGS) entry which is preliminary data.</text>
</comment>
<gene>
    <name evidence="9" type="primary">ung</name>
    <name evidence="13" type="ORF">HNR50_002015</name>
</gene>
<dbReference type="InterPro" id="IPR036895">
    <property type="entry name" value="Uracil-DNA_glycosylase-like_sf"/>
</dbReference>
<dbReference type="InterPro" id="IPR018085">
    <property type="entry name" value="Ura-DNA_Glyclase_AS"/>
</dbReference>
<evidence type="ECO:0000256" key="9">
    <source>
        <dbReference type="HAMAP-Rule" id="MF_00148"/>
    </source>
</evidence>
<dbReference type="NCBIfam" id="TIGR00628">
    <property type="entry name" value="ung"/>
    <property type="match status" value="1"/>
</dbReference>
<evidence type="ECO:0000256" key="4">
    <source>
        <dbReference type="ARBA" id="ARBA00012030"/>
    </source>
</evidence>
<evidence type="ECO:0000256" key="8">
    <source>
        <dbReference type="ARBA" id="ARBA00023204"/>
    </source>
</evidence>
<accession>A0A841RD89</accession>
<keyword evidence="13" id="KW-0326">Glycosidase</keyword>
<comment type="function">
    <text evidence="2 9 11">Excises uracil residues from the DNA which can arise as a result of misincorporation of dUMP residues by DNA polymerase or due to deamination of cytosine.</text>
</comment>
<dbReference type="Gene3D" id="3.40.470.10">
    <property type="entry name" value="Uracil-DNA glycosylase-like domain"/>
    <property type="match status" value="1"/>
</dbReference>
<evidence type="ECO:0000256" key="10">
    <source>
        <dbReference type="PROSITE-ProRule" id="PRU10072"/>
    </source>
</evidence>
<dbReference type="EC" id="3.2.2.27" evidence="4 9"/>
<comment type="catalytic activity">
    <reaction evidence="1 9 11">
        <text>Hydrolyzes single-stranded DNA or mismatched double-stranded DNA and polynucleotides, releasing free uracil.</text>
        <dbReference type="EC" id="3.2.2.27"/>
    </reaction>
</comment>
<evidence type="ECO:0000256" key="5">
    <source>
        <dbReference type="ARBA" id="ARBA00018429"/>
    </source>
</evidence>